<keyword evidence="8" id="KW-1185">Reference proteome</keyword>
<feature type="domain" description="Chalcone/stilbene synthase C-terminal" evidence="6">
    <location>
        <begin position="227"/>
        <end position="359"/>
    </location>
</feature>
<dbReference type="InterPro" id="IPR011141">
    <property type="entry name" value="Polyketide_synthase_type-III"/>
</dbReference>
<dbReference type="PANTHER" id="PTHR11877">
    <property type="entry name" value="HYDROXYMETHYLGLUTARYL-COA SYNTHASE"/>
    <property type="match status" value="1"/>
</dbReference>
<accession>A0A2T0RA60</accession>
<dbReference type="PANTHER" id="PTHR11877:SF99">
    <property type="entry name" value="1,3,6,8-TETRAHYDROXYNAPHTHALENE SYNTHASE"/>
    <property type="match status" value="1"/>
</dbReference>
<dbReference type="GO" id="GO:0016747">
    <property type="term" value="F:acyltransferase activity, transferring groups other than amino-acyl groups"/>
    <property type="evidence" value="ECO:0007669"/>
    <property type="project" value="InterPro"/>
</dbReference>
<dbReference type="Pfam" id="PF00195">
    <property type="entry name" value="Chal_sti_synt_N"/>
    <property type="match status" value="1"/>
</dbReference>
<evidence type="ECO:0000256" key="4">
    <source>
        <dbReference type="PIRSR" id="PIRSR000451-1"/>
    </source>
</evidence>
<evidence type="ECO:0000259" key="5">
    <source>
        <dbReference type="Pfam" id="PF00195"/>
    </source>
</evidence>
<dbReference type="Proteomes" id="UP000238083">
    <property type="component" value="Unassembled WGS sequence"/>
</dbReference>
<gene>
    <name evidence="7" type="ORF">CLV37_101287</name>
</gene>
<evidence type="ECO:0000259" key="6">
    <source>
        <dbReference type="Pfam" id="PF02797"/>
    </source>
</evidence>
<dbReference type="RefSeq" id="WP_106206247.1">
    <property type="nucleotide sequence ID" value="NZ_PVZF01000001.1"/>
</dbReference>
<dbReference type="InterPro" id="IPR016039">
    <property type="entry name" value="Thiolase-like"/>
</dbReference>
<evidence type="ECO:0000313" key="7">
    <source>
        <dbReference type="EMBL" id="PRY18043.1"/>
    </source>
</evidence>
<evidence type="ECO:0000313" key="8">
    <source>
        <dbReference type="Proteomes" id="UP000238083"/>
    </source>
</evidence>
<comment type="caution">
    <text evidence="7">The sequence shown here is derived from an EMBL/GenBank/DDBJ whole genome shotgun (WGS) entry which is preliminary data.</text>
</comment>
<keyword evidence="3" id="KW-0012">Acyltransferase</keyword>
<dbReference type="Gene3D" id="3.40.47.10">
    <property type="match status" value="2"/>
</dbReference>
<dbReference type="CDD" id="cd00831">
    <property type="entry name" value="CHS_like"/>
    <property type="match status" value="1"/>
</dbReference>
<evidence type="ECO:0000256" key="2">
    <source>
        <dbReference type="ARBA" id="ARBA00022679"/>
    </source>
</evidence>
<dbReference type="InterPro" id="IPR012328">
    <property type="entry name" value="Chalcone/stilbene_synt_C"/>
</dbReference>
<dbReference type="AlphaFoldDB" id="A0A2T0RA60"/>
<dbReference type="Pfam" id="PF02797">
    <property type="entry name" value="Chal_sti_synt_C"/>
    <property type="match status" value="1"/>
</dbReference>
<keyword evidence="2" id="KW-0808">Transferase</keyword>
<feature type="domain" description="Chalcone/stilbene synthase N-terminal" evidence="5">
    <location>
        <begin position="5"/>
        <end position="209"/>
    </location>
</feature>
<proteinExistence type="inferred from homology"/>
<dbReference type="PIRSF" id="PIRSF000451">
    <property type="entry name" value="PKS_III"/>
    <property type="match status" value="1"/>
</dbReference>
<dbReference type="InterPro" id="IPR001099">
    <property type="entry name" value="Chalcone/stilbene_synt_N"/>
</dbReference>
<dbReference type="OrthoDB" id="9786288at2"/>
<name>A0A2T0RA60_9ACTN</name>
<reference evidence="7 8" key="1">
    <citation type="submission" date="2018-03" db="EMBL/GenBank/DDBJ databases">
        <title>Genomic Encyclopedia of Archaeal and Bacterial Type Strains, Phase II (KMG-II): from individual species to whole genera.</title>
        <authorList>
            <person name="Goeker M."/>
        </authorList>
    </citation>
    <scope>NUCLEOTIDE SEQUENCE [LARGE SCALE GENOMIC DNA]</scope>
    <source>
        <strain evidence="7 8">DSM 19711</strain>
    </source>
</reference>
<feature type="active site" description="Acyl-thioester intermediate" evidence="4">
    <location>
        <position position="150"/>
    </location>
</feature>
<sequence>MSSSGRSRARVVAVEPVLPAHRHSQDDIADVLAPLLSASGASPALLHRLHAATGVRTRHLALPLEAYPALVTRPDAFDATNAVFADVALDLAERAVKGALTSAGLDPADVDVLLFTTVTGVGAPSVDAVLAQRVGLRPDVVRWPGFGLGCVAGAAGLARLEEFLAGRPGAVGLLVSVELCSLTLQAGDPSVANLVASGLFGDGASAVVLTGAERAGTAPGWDVVDHTSRLLPDSADALGWRVGTSGFRIVLSAGLPQVLARHVGGDVRDFLTAHGGPDAVDRWVVHPGGPKVLDAVADALELPEAALELSWDVLRRTGNLSSSAVLHVLADTPHVPGERVLVLAVGPGVSTETVLLEAV</sequence>
<dbReference type="GO" id="GO:0030639">
    <property type="term" value="P:polyketide biosynthetic process"/>
    <property type="evidence" value="ECO:0007669"/>
    <property type="project" value="TreeGrafter"/>
</dbReference>
<protein>
    <submittedName>
        <fullName evidence="7">Isopalmitoylresorcinol synthase</fullName>
    </submittedName>
</protein>
<evidence type="ECO:0000256" key="1">
    <source>
        <dbReference type="ARBA" id="ARBA00005531"/>
    </source>
</evidence>
<organism evidence="7 8">
    <name type="scientific">Kineococcus rhizosphaerae</name>
    <dbReference type="NCBI Taxonomy" id="559628"/>
    <lineage>
        <taxon>Bacteria</taxon>
        <taxon>Bacillati</taxon>
        <taxon>Actinomycetota</taxon>
        <taxon>Actinomycetes</taxon>
        <taxon>Kineosporiales</taxon>
        <taxon>Kineosporiaceae</taxon>
        <taxon>Kineococcus</taxon>
    </lineage>
</organism>
<dbReference type="EMBL" id="PVZF01000001">
    <property type="protein sequence ID" value="PRY18043.1"/>
    <property type="molecule type" value="Genomic_DNA"/>
</dbReference>
<dbReference type="SUPFAM" id="SSF53901">
    <property type="entry name" value="Thiolase-like"/>
    <property type="match status" value="1"/>
</dbReference>
<comment type="similarity">
    <text evidence="1">Belongs to the thiolase-like superfamily. Chalcone/stilbene synthases family.</text>
</comment>
<evidence type="ECO:0000256" key="3">
    <source>
        <dbReference type="ARBA" id="ARBA00023315"/>
    </source>
</evidence>